<organism evidence="3 4">
    <name type="scientific">Bacteroides pectinophilus CAG:437</name>
    <dbReference type="NCBI Taxonomy" id="1263051"/>
    <lineage>
        <taxon>Bacteria</taxon>
        <taxon>Bacillati</taxon>
        <taxon>Bacillota</taxon>
        <taxon>Clostridia</taxon>
        <taxon>Eubacteriales</taxon>
    </lineage>
</organism>
<keyword evidence="1" id="KW-1133">Transmembrane helix</keyword>
<evidence type="ECO:0000313" key="3">
    <source>
        <dbReference type="EMBL" id="CDD55741.1"/>
    </source>
</evidence>
<feature type="domain" description="RND related barrel-sandwich hybrid" evidence="2">
    <location>
        <begin position="70"/>
        <end position="241"/>
    </location>
</feature>
<dbReference type="Pfam" id="PF26018">
    <property type="entry name" value="BSH_RND_rel"/>
    <property type="match status" value="1"/>
</dbReference>
<evidence type="ECO:0000259" key="2">
    <source>
        <dbReference type="Pfam" id="PF26018"/>
    </source>
</evidence>
<gene>
    <name evidence="3" type="ORF">BN656_00476</name>
</gene>
<feature type="transmembrane region" description="Helical" evidence="1">
    <location>
        <begin position="21"/>
        <end position="41"/>
    </location>
</feature>
<dbReference type="InterPro" id="IPR058709">
    <property type="entry name" value="BSH_RND-rel"/>
</dbReference>
<keyword evidence="1" id="KW-0812">Transmembrane</keyword>
<sequence>MASRQPRSNGNVVKFRKKPKAALIIFIIVLIYVIAFVWLYATRRKVQTYVVNTGTLTANTVFSGIAVRQESIMNSAYNGNVNYYMREGTKAKVGDIVYTVDETGRVAQLIADASNSDSNSLSDENLKIIKSTLNSFKTAYSGDNFSAVYDLKADLNSTVLQSINENIMSNLDSIISSTGSQNLFQTIHADTSGIVVYSIDGYESLTENDITKDTFKKDKYNKNNLKSQDIIVSGNPAYKMVTSENWYIYIQLTQSDIDKYELNGRNSLQIRFVKDNITAEVPFSIVKKDDIILGRFSLDKYMIRYATDRFIDIEIQASASNGLKIPLSSIVEKDFYTIPKSYMTTGGNTSTYGFLCEHYVNNELVTEFIAADIYAVKDDMCYVDMNSFGQGDTILQTDSRDRYTVGTKAALQGVYCANTGYTIFRTIEIVEQNSEYCIVRKGTSYGISVYDHIILEGSNVNENEMIY</sequence>
<comment type="caution">
    <text evidence="3">The sequence shown here is derived from an EMBL/GenBank/DDBJ whole genome shotgun (WGS) entry which is preliminary data.</text>
</comment>
<evidence type="ECO:0000256" key="1">
    <source>
        <dbReference type="SAM" id="Phobius"/>
    </source>
</evidence>
<evidence type="ECO:0000313" key="4">
    <source>
        <dbReference type="Proteomes" id="UP000018141"/>
    </source>
</evidence>
<dbReference type="Proteomes" id="UP000018141">
    <property type="component" value="Unassembled WGS sequence"/>
</dbReference>
<reference evidence="3" key="1">
    <citation type="submission" date="2012-11" db="EMBL/GenBank/DDBJ databases">
        <title>Dependencies among metagenomic species, viruses, plasmids and units of genetic variation.</title>
        <authorList>
            <person name="Nielsen H.B."/>
            <person name="Almeida M."/>
            <person name="Juncker A.S."/>
            <person name="Rasmussen S."/>
            <person name="Li J."/>
            <person name="Sunagawa S."/>
            <person name="Plichta D."/>
            <person name="Gautier L."/>
            <person name="Le Chatelier E."/>
            <person name="Peletier E."/>
            <person name="Bonde I."/>
            <person name="Nielsen T."/>
            <person name="Manichanh C."/>
            <person name="Arumugam M."/>
            <person name="Batto J."/>
            <person name="Santos M.B.Q.D."/>
            <person name="Blom N."/>
            <person name="Borruel N."/>
            <person name="Burgdorf K.S."/>
            <person name="Boumezbeur F."/>
            <person name="Casellas F."/>
            <person name="Dore J."/>
            <person name="Guarner F."/>
            <person name="Hansen T."/>
            <person name="Hildebrand F."/>
            <person name="Kaas R.S."/>
            <person name="Kennedy S."/>
            <person name="Kristiansen K."/>
            <person name="Kultima J.R."/>
            <person name="Leonard P."/>
            <person name="Levenez F."/>
            <person name="Lund O."/>
            <person name="Moumen B."/>
            <person name="Le Paslier D."/>
            <person name="Pons N."/>
            <person name="Pedersen O."/>
            <person name="Prifti E."/>
            <person name="Qin J."/>
            <person name="Raes J."/>
            <person name="Tap J."/>
            <person name="Tims S."/>
            <person name="Ussery D.W."/>
            <person name="Yamada T."/>
            <person name="MetaHit consortium"/>
            <person name="Renault P."/>
            <person name="Sicheritz-Ponten T."/>
            <person name="Bork P."/>
            <person name="Wang J."/>
            <person name="Brunak S."/>
            <person name="Ehrlich S.D."/>
        </authorList>
    </citation>
    <scope>NUCLEOTIDE SEQUENCE [LARGE SCALE GENOMIC DNA]</scope>
</reference>
<keyword evidence="1" id="KW-0472">Membrane</keyword>
<protein>
    <recommendedName>
        <fullName evidence="2">RND related barrel-sandwich hybrid domain-containing protein</fullName>
    </recommendedName>
</protein>
<name>R7AQN2_9FIRM</name>
<dbReference type="AlphaFoldDB" id="R7AQN2"/>
<dbReference type="EMBL" id="CBHH010000019">
    <property type="protein sequence ID" value="CDD55741.1"/>
    <property type="molecule type" value="Genomic_DNA"/>
</dbReference>
<accession>R7AQN2</accession>
<proteinExistence type="predicted"/>